<comment type="caution">
    <text evidence="1">The sequence shown here is derived from an EMBL/GenBank/DDBJ whole genome shotgun (WGS) entry which is preliminary data.</text>
</comment>
<dbReference type="AlphaFoldDB" id="A0A8X7CQK9"/>
<accession>A0A8X7CQK9</accession>
<evidence type="ECO:0000313" key="2">
    <source>
        <dbReference type="Proteomes" id="UP000886998"/>
    </source>
</evidence>
<evidence type="ECO:0000313" key="1">
    <source>
        <dbReference type="EMBL" id="GFY74600.1"/>
    </source>
</evidence>
<dbReference type="EMBL" id="BMAV01020834">
    <property type="protein sequence ID" value="GFY74600.1"/>
    <property type="molecule type" value="Genomic_DNA"/>
</dbReference>
<dbReference type="OrthoDB" id="6507858at2759"/>
<sequence>MIDDLGTTIQKIHGVSCLFFADDVVICVTGSNIRSLEEALNSSLLILATGANTNKMEISNQQVFSTRLFSNSLWLEVFSWLLELPSNWSIDRLACQTSEAKREKRKVRLYNLVAVEGEVPSYAIKFSNVHSIIRFVSLMLRFVENMKKKREFREG</sequence>
<reference evidence="1" key="1">
    <citation type="submission" date="2020-08" db="EMBL/GenBank/DDBJ databases">
        <title>Multicomponent nature underlies the extraordinary mechanical properties of spider dragline silk.</title>
        <authorList>
            <person name="Kono N."/>
            <person name="Nakamura H."/>
            <person name="Mori M."/>
            <person name="Yoshida Y."/>
            <person name="Ohtoshi R."/>
            <person name="Malay A.D."/>
            <person name="Moran D.A.P."/>
            <person name="Tomita M."/>
            <person name="Numata K."/>
            <person name="Arakawa K."/>
        </authorList>
    </citation>
    <scope>NUCLEOTIDE SEQUENCE</scope>
</reference>
<keyword evidence="2" id="KW-1185">Reference proteome</keyword>
<dbReference type="Proteomes" id="UP000886998">
    <property type="component" value="Unassembled WGS sequence"/>
</dbReference>
<gene>
    <name evidence="1" type="primary">X975_08509</name>
    <name evidence="1" type="ORF">TNIN_83571</name>
</gene>
<name>A0A8X7CQK9_9ARAC</name>
<organism evidence="1 2">
    <name type="scientific">Trichonephila inaurata madagascariensis</name>
    <dbReference type="NCBI Taxonomy" id="2747483"/>
    <lineage>
        <taxon>Eukaryota</taxon>
        <taxon>Metazoa</taxon>
        <taxon>Ecdysozoa</taxon>
        <taxon>Arthropoda</taxon>
        <taxon>Chelicerata</taxon>
        <taxon>Arachnida</taxon>
        <taxon>Araneae</taxon>
        <taxon>Araneomorphae</taxon>
        <taxon>Entelegynae</taxon>
        <taxon>Araneoidea</taxon>
        <taxon>Nephilidae</taxon>
        <taxon>Trichonephila</taxon>
        <taxon>Trichonephila inaurata</taxon>
    </lineage>
</organism>
<protein>
    <submittedName>
        <fullName evidence="1">Integrase catalytic domain-containing protein</fullName>
    </submittedName>
</protein>
<proteinExistence type="predicted"/>